<feature type="compositionally biased region" description="Polar residues" evidence="1">
    <location>
        <begin position="90"/>
        <end position="101"/>
    </location>
</feature>
<name>A0A9P6WKG8_9ASCO</name>
<dbReference type="Proteomes" id="UP000697127">
    <property type="component" value="Unassembled WGS sequence"/>
</dbReference>
<gene>
    <name evidence="3" type="ORF">C6P40_000848</name>
</gene>
<dbReference type="AlphaFoldDB" id="A0A9P6WKG8"/>
<keyword evidence="4" id="KW-1185">Reference proteome</keyword>
<organism evidence="3 4">
    <name type="scientific">Pichia californica</name>
    <dbReference type="NCBI Taxonomy" id="460514"/>
    <lineage>
        <taxon>Eukaryota</taxon>
        <taxon>Fungi</taxon>
        <taxon>Dikarya</taxon>
        <taxon>Ascomycota</taxon>
        <taxon>Saccharomycotina</taxon>
        <taxon>Pichiomycetes</taxon>
        <taxon>Pichiales</taxon>
        <taxon>Pichiaceae</taxon>
        <taxon>Pichia</taxon>
    </lineage>
</organism>
<proteinExistence type="predicted"/>
<evidence type="ECO:0000313" key="3">
    <source>
        <dbReference type="EMBL" id="KAG0688529.1"/>
    </source>
</evidence>
<dbReference type="OrthoDB" id="5579731at2759"/>
<evidence type="ECO:0000313" key="4">
    <source>
        <dbReference type="Proteomes" id="UP000697127"/>
    </source>
</evidence>
<accession>A0A9P6WKG8</accession>
<evidence type="ECO:0000256" key="1">
    <source>
        <dbReference type="SAM" id="MobiDB-lite"/>
    </source>
</evidence>
<sequence>MDQKEIVAEFKKKGYFDTRRKELFDLFVADETRQQQLEVLLKQLIKCKIEKDPDFFGKNRGKMSALIQTELVKRHVVKEKSKVKSGNRAHFTNNNDLSQPTAVVDGEYSETELLDRINDLLNTFSTSIEENEQFQNDVKAQLKG</sequence>
<feature type="region of interest" description="Disordered" evidence="1">
    <location>
        <begin position="83"/>
        <end position="102"/>
    </location>
</feature>
<dbReference type="Pfam" id="PF05205">
    <property type="entry name" value="COMPASS-Shg1"/>
    <property type="match status" value="1"/>
</dbReference>
<reference evidence="3" key="1">
    <citation type="submission" date="2020-11" db="EMBL/GenBank/DDBJ databases">
        <title>Kefir isolates.</title>
        <authorList>
            <person name="Marcisauskas S."/>
            <person name="Kim Y."/>
            <person name="Blasche S."/>
        </authorList>
    </citation>
    <scope>NUCLEOTIDE SEQUENCE</scope>
    <source>
        <strain evidence="3">Olga-1</strain>
    </source>
</reference>
<dbReference type="InterPro" id="IPR055264">
    <property type="entry name" value="BOD1/SHG1_dom"/>
</dbReference>
<feature type="domain" description="BOD1/SHG1" evidence="2">
    <location>
        <begin position="6"/>
        <end position="84"/>
    </location>
</feature>
<evidence type="ECO:0000259" key="2">
    <source>
        <dbReference type="Pfam" id="PF05205"/>
    </source>
</evidence>
<comment type="caution">
    <text evidence="3">The sequence shown here is derived from an EMBL/GenBank/DDBJ whole genome shotgun (WGS) entry which is preliminary data.</text>
</comment>
<dbReference type="EMBL" id="PUHW01000144">
    <property type="protein sequence ID" value="KAG0688529.1"/>
    <property type="molecule type" value="Genomic_DNA"/>
</dbReference>
<protein>
    <recommendedName>
        <fullName evidence="2">BOD1/SHG1 domain-containing protein</fullName>
    </recommendedName>
</protein>